<feature type="compositionally biased region" description="Pro residues" evidence="1">
    <location>
        <begin position="95"/>
        <end position="106"/>
    </location>
</feature>
<evidence type="ECO:0000256" key="1">
    <source>
        <dbReference type="SAM" id="MobiDB-lite"/>
    </source>
</evidence>
<evidence type="ECO:0000313" key="3">
    <source>
        <dbReference type="Proteomes" id="UP000199137"/>
    </source>
</evidence>
<protein>
    <submittedName>
        <fullName evidence="2">Uncharacterized protein</fullName>
    </submittedName>
</protein>
<feature type="region of interest" description="Disordered" evidence="1">
    <location>
        <begin position="1"/>
        <end position="24"/>
    </location>
</feature>
<gene>
    <name evidence="2" type="ORF">SAMN05421854_108369</name>
</gene>
<dbReference type="AlphaFoldDB" id="A0A1I5VID1"/>
<feature type="region of interest" description="Disordered" evidence="1">
    <location>
        <begin position="87"/>
        <end position="136"/>
    </location>
</feature>
<dbReference type="RefSeq" id="WP_244287322.1">
    <property type="nucleotide sequence ID" value="NZ_FOWC01000008.1"/>
</dbReference>
<organism evidence="2 3">
    <name type="scientific">Amycolatopsis rubida</name>
    <dbReference type="NCBI Taxonomy" id="112413"/>
    <lineage>
        <taxon>Bacteria</taxon>
        <taxon>Bacillati</taxon>
        <taxon>Actinomycetota</taxon>
        <taxon>Actinomycetes</taxon>
        <taxon>Pseudonocardiales</taxon>
        <taxon>Pseudonocardiaceae</taxon>
        <taxon>Amycolatopsis</taxon>
    </lineage>
</organism>
<sequence length="136" mass="15081">MSERGPGPFTADLVDQPWQWEQDPGTLVGYGRQTPRREGFQHQARGTDDQLRFTVYDITAPPPTPAGTTAVLIDHHVRTGEFVIQLGPDHCGKAPTPPGLRLPPHQPARRPPRRALPGQSRHHCLRTRSANPPTKP</sequence>
<name>A0A1I5VID1_9PSEU</name>
<proteinExistence type="predicted"/>
<accession>A0A1I5VID1</accession>
<dbReference type="Proteomes" id="UP000199137">
    <property type="component" value="Unassembled WGS sequence"/>
</dbReference>
<dbReference type="EMBL" id="FOWC01000008">
    <property type="protein sequence ID" value="SFQ07318.1"/>
    <property type="molecule type" value="Genomic_DNA"/>
</dbReference>
<dbReference type="STRING" id="112413.SAMN05421854_108369"/>
<reference evidence="3" key="1">
    <citation type="submission" date="2016-10" db="EMBL/GenBank/DDBJ databases">
        <authorList>
            <person name="Varghese N."/>
            <person name="Submissions S."/>
        </authorList>
    </citation>
    <scope>NUCLEOTIDE SEQUENCE [LARGE SCALE GENOMIC DNA]</scope>
    <source>
        <strain evidence="3">DSM 44637</strain>
    </source>
</reference>
<evidence type="ECO:0000313" key="2">
    <source>
        <dbReference type="EMBL" id="SFQ07318.1"/>
    </source>
</evidence>